<dbReference type="AlphaFoldDB" id="A0AAD9MTR1"/>
<feature type="region of interest" description="Disordered" evidence="1">
    <location>
        <begin position="89"/>
        <end position="108"/>
    </location>
</feature>
<feature type="region of interest" description="Disordered" evidence="1">
    <location>
        <begin position="183"/>
        <end position="269"/>
    </location>
</feature>
<dbReference type="Proteomes" id="UP001208570">
    <property type="component" value="Unassembled WGS sequence"/>
</dbReference>
<feature type="compositionally biased region" description="Polar residues" evidence="1">
    <location>
        <begin position="66"/>
        <end position="79"/>
    </location>
</feature>
<accession>A0AAD9MTR1</accession>
<evidence type="ECO:0000313" key="2">
    <source>
        <dbReference type="EMBL" id="KAK2142689.1"/>
    </source>
</evidence>
<evidence type="ECO:0000256" key="1">
    <source>
        <dbReference type="SAM" id="MobiDB-lite"/>
    </source>
</evidence>
<keyword evidence="3" id="KW-1185">Reference proteome</keyword>
<name>A0AAD9MTR1_9ANNE</name>
<gene>
    <name evidence="2" type="ORF">LSH36_923g01048</name>
</gene>
<sequence>MKKTSEGQVWKPQKNNEDVSSSTAASNHHKTYIWNKELDMSISKSPSLINTDKNSDDCHNPHRTRACQSHQPISSQDPQHSCIHDLQPSCHHNHDHSHDPAPSCSHDPQNTPCWDSIQDKSLARYANNISKGNFILNPKDRISPGRQQSPTNQESEKNKDSKRNDVAGKEDVFVLLDVPTLQSENVDSSEESIILSSDENKEMEKTNEALPHKSESGKAQLNLPSSQHEDLPKDNNSCLDGDRKMLTSSDKIGSKRTPGPESYQNSFEENSVKNGFRLVRPEQDIFKCHSETVPSNWDQSVTLCTSNTGKNEQGKEHRLNSDLSSAQNEHQCMHSFPTFASQPRIYNLNAPASGAETKRDTSYFSSQEAEVSDVVFEQWTCQSGGNEEIDNSEEMDDLDRNLMTYLNSQKGLAATAPTKLVPQSAERNVVNSTQADKDPLENKDELPVTVNSSGTILVENEGDVFADGSKQNSERLGHEVDRIHEVEKISAHQIKMGPVVTSSLNNKSLAGDEIIIVSSSSESNNTMSPNDNGSNEIQLRGCDVFIEHQIEEQRLQELVASGSHAINDLIGKEKLKLPSTVGNDEQQHEELDQSWSIFRANVSSFHNQNHKQNTCMDCNPEETAQNKTKRSKRQLMTRRGKKLRKESLFKVFPMMPGCSGITRNRTKKVLSEYQKHNPVVKDRQRCSQKRKLYNNTDVLDHVSPVVQNTVTTNLSSTESSPFTSHSKCRKVSVIPVKRSVKQACKRGSVLGFSRKQNLVCLTRSPALVKPTSCCLVGISPVCSCDIINHQESRCASDISTSVLCCERIRRATQSSLVSGRCGADESSSDNVLSDKVTVSYPLQKGKLHEPPDESGKVGSSTCEIQHCSVSGRAENTNSCLHEGQSASELHATSSIASVTTPMPDIEHIGNQYTANTGDYSSENVMNPMPSNCLHDSSVASVFQELLDVNGVLMAATNHLHKAAFPTEVNIVVNNYIKKLNFNYYK</sequence>
<reference evidence="2" key="1">
    <citation type="journal article" date="2023" name="Mol. Biol. Evol.">
        <title>Third-Generation Sequencing Reveals the Adaptive Role of the Epigenome in Three Deep-Sea Polychaetes.</title>
        <authorList>
            <person name="Perez M."/>
            <person name="Aroh O."/>
            <person name="Sun Y."/>
            <person name="Lan Y."/>
            <person name="Juniper S.K."/>
            <person name="Young C.R."/>
            <person name="Angers B."/>
            <person name="Qian P.Y."/>
        </authorList>
    </citation>
    <scope>NUCLEOTIDE SEQUENCE</scope>
    <source>
        <strain evidence="2">P08H-3</strain>
    </source>
</reference>
<feature type="compositionally biased region" description="Polar residues" evidence="1">
    <location>
        <begin position="217"/>
        <end position="226"/>
    </location>
</feature>
<feature type="compositionally biased region" description="Basic and acidic residues" evidence="1">
    <location>
        <begin position="198"/>
        <end position="216"/>
    </location>
</feature>
<proteinExistence type="predicted"/>
<dbReference type="EMBL" id="JAODUP010000923">
    <property type="protein sequence ID" value="KAK2142689.1"/>
    <property type="molecule type" value="Genomic_DNA"/>
</dbReference>
<protein>
    <submittedName>
        <fullName evidence="2">Uncharacterized protein</fullName>
    </submittedName>
</protein>
<organism evidence="2 3">
    <name type="scientific">Paralvinella palmiformis</name>
    <dbReference type="NCBI Taxonomy" id="53620"/>
    <lineage>
        <taxon>Eukaryota</taxon>
        <taxon>Metazoa</taxon>
        <taxon>Spiralia</taxon>
        <taxon>Lophotrochozoa</taxon>
        <taxon>Annelida</taxon>
        <taxon>Polychaeta</taxon>
        <taxon>Sedentaria</taxon>
        <taxon>Canalipalpata</taxon>
        <taxon>Terebellida</taxon>
        <taxon>Terebelliformia</taxon>
        <taxon>Alvinellidae</taxon>
        <taxon>Paralvinella</taxon>
    </lineage>
</organism>
<feature type="region of interest" description="Disordered" evidence="1">
    <location>
        <begin position="1"/>
        <end position="30"/>
    </location>
</feature>
<feature type="compositionally biased region" description="Basic and acidic residues" evidence="1">
    <location>
        <begin position="154"/>
        <end position="168"/>
    </location>
</feature>
<comment type="caution">
    <text evidence="2">The sequence shown here is derived from an EMBL/GenBank/DDBJ whole genome shotgun (WGS) entry which is preliminary data.</text>
</comment>
<feature type="region of interest" description="Disordered" evidence="1">
    <location>
        <begin position="134"/>
        <end position="168"/>
    </location>
</feature>
<feature type="region of interest" description="Disordered" evidence="1">
    <location>
        <begin position="45"/>
        <end position="80"/>
    </location>
</feature>
<evidence type="ECO:0000313" key="3">
    <source>
        <dbReference type="Proteomes" id="UP001208570"/>
    </source>
</evidence>